<keyword evidence="1" id="KW-0479">Metal-binding</keyword>
<dbReference type="Gene3D" id="3.40.1190.20">
    <property type="match status" value="1"/>
</dbReference>
<proteinExistence type="predicted"/>
<evidence type="ECO:0000313" key="3">
    <source>
        <dbReference type="EMBL" id="CAG9575836.1"/>
    </source>
</evidence>
<dbReference type="InterPro" id="IPR011611">
    <property type="entry name" value="PfkB_dom"/>
</dbReference>
<reference evidence="3" key="1">
    <citation type="submission" date="2021-09" db="EMBL/GenBank/DDBJ databases">
        <authorList>
            <person name="Martin H S."/>
        </authorList>
    </citation>
    <scope>NUCLEOTIDE SEQUENCE</scope>
</reference>
<name>A0A8J2W9F7_9NEOP</name>
<evidence type="ECO:0000259" key="2">
    <source>
        <dbReference type="Pfam" id="PF00294"/>
    </source>
</evidence>
<dbReference type="InterPro" id="IPR029056">
    <property type="entry name" value="Ribokinase-like"/>
</dbReference>
<dbReference type="PANTHER" id="PTHR42909">
    <property type="entry name" value="ZGC:136858"/>
    <property type="match status" value="1"/>
</dbReference>
<evidence type="ECO:0000313" key="4">
    <source>
        <dbReference type="Proteomes" id="UP000789524"/>
    </source>
</evidence>
<dbReference type="OrthoDB" id="198885at2759"/>
<dbReference type="PANTHER" id="PTHR42909:SF1">
    <property type="entry name" value="CARBOHYDRATE KINASE PFKB DOMAIN-CONTAINING PROTEIN"/>
    <property type="match status" value="1"/>
</dbReference>
<dbReference type="GO" id="GO:0006796">
    <property type="term" value="P:phosphate-containing compound metabolic process"/>
    <property type="evidence" value="ECO:0007669"/>
    <property type="project" value="UniProtKB-ARBA"/>
</dbReference>
<sequence length="169" mass="18547">MVHIGGKRQIKFQSNSSNILPPLGKQDGSTHPCKSEHCGGGVGRNIAEALWRMRNGRVRLLTAIGNDEDGNYLHNIAPGLILDGKLYNSCVINNARTAKYAAVFDGKGECILGLGDMDIHECISIDLVEKHLDMLKKAPLIVLDGNIPISTMEYILKICDQYKKPGMFI</sequence>
<keyword evidence="4" id="KW-1185">Reference proteome</keyword>
<dbReference type="Pfam" id="PF00294">
    <property type="entry name" value="PfkB"/>
    <property type="match status" value="1"/>
</dbReference>
<comment type="caution">
    <text evidence="3">The sequence shown here is derived from an EMBL/GenBank/DDBJ whole genome shotgun (WGS) entry which is preliminary data.</text>
</comment>
<dbReference type="GO" id="GO:0004730">
    <property type="term" value="F:pseudouridylate synthase activity"/>
    <property type="evidence" value="ECO:0007669"/>
    <property type="project" value="TreeGrafter"/>
</dbReference>
<organism evidence="3 4">
    <name type="scientific">Danaus chrysippus</name>
    <name type="common">African queen</name>
    <dbReference type="NCBI Taxonomy" id="151541"/>
    <lineage>
        <taxon>Eukaryota</taxon>
        <taxon>Metazoa</taxon>
        <taxon>Ecdysozoa</taxon>
        <taxon>Arthropoda</taxon>
        <taxon>Hexapoda</taxon>
        <taxon>Insecta</taxon>
        <taxon>Pterygota</taxon>
        <taxon>Neoptera</taxon>
        <taxon>Endopterygota</taxon>
        <taxon>Lepidoptera</taxon>
        <taxon>Glossata</taxon>
        <taxon>Ditrysia</taxon>
        <taxon>Papilionoidea</taxon>
        <taxon>Nymphalidae</taxon>
        <taxon>Danainae</taxon>
        <taxon>Danaini</taxon>
        <taxon>Danaina</taxon>
        <taxon>Danaus</taxon>
        <taxon>Anosia</taxon>
    </lineage>
</organism>
<dbReference type="SUPFAM" id="SSF53613">
    <property type="entry name" value="Ribokinase-like"/>
    <property type="match status" value="1"/>
</dbReference>
<evidence type="ECO:0000256" key="1">
    <source>
        <dbReference type="ARBA" id="ARBA00022723"/>
    </source>
</evidence>
<dbReference type="AlphaFoldDB" id="A0A8J2W9F7"/>
<dbReference type="Proteomes" id="UP000789524">
    <property type="component" value="Unassembled WGS sequence"/>
</dbReference>
<dbReference type="GO" id="GO:0005737">
    <property type="term" value="C:cytoplasm"/>
    <property type="evidence" value="ECO:0007669"/>
    <property type="project" value="TreeGrafter"/>
</dbReference>
<accession>A0A8J2W9F7</accession>
<dbReference type="EMBL" id="CAKASE010000074">
    <property type="protein sequence ID" value="CAG9575836.1"/>
    <property type="molecule type" value="Genomic_DNA"/>
</dbReference>
<protein>
    <submittedName>
        <fullName evidence="3">(African queen) hypothetical protein</fullName>
    </submittedName>
</protein>
<gene>
    <name evidence="3" type="ORF">DCHRY22_LOCUS11662</name>
</gene>
<dbReference type="GO" id="GO:0016798">
    <property type="term" value="F:hydrolase activity, acting on glycosyl bonds"/>
    <property type="evidence" value="ECO:0007669"/>
    <property type="project" value="TreeGrafter"/>
</dbReference>
<feature type="domain" description="Carbohydrate kinase PfkB" evidence="2">
    <location>
        <begin position="36"/>
        <end position="163"/>
    </location>
</feature>
<dbReference type="GO" id="GO:0046872">
    <property type="term" value="F:metal ion binding"/>
    <property type="evidence" value="ECO:0007669"/>
    <property type="project" value="UniProtKB-KW"/>
</dbReference>